<evidence type="ECO:0000313" key="9">
    <source>
        <dbReference type="EMBL" id="MFB9683093.1"/>
    </source>
</evidence>
<name>A0ABV5TVE1_9PSEU</name>
<keyword evidence="4 5" id="KW-0720">Serine protease</keyword>
<dbReference type="PANTHER" id="PTHR43806">
    <property type="entry name" value="PEPTIDASE S8"/>
    <property type="match status" value="1"/>
</dbReference>
<gene>
    <name evidence="9" type="ORF">ACFFTO_02775</name>
</gene>
<feature type="domain" description="Peptidase S8/S53" evidence="8">
    <location>
        <begin position="154"/>
        <end position="456"/>
    </location>
</feature>
<evidence type="ECO:0000256" key="3">
    <source>
        <dbReference type="ARBA" id="ARBA00022801"/>
    </source>
</evidence>
<organism evidence="9 10">
    <name type="scientific">Amycolatopsis plumensis</name>
    <dbReference type="NCBI Taxonomy" id="236508"/>
    <lineage>
        <taxon>Bacteria</taxon>
        <taxon>Bacillati</taxon>
        <taxon>Actinomycetota</taxon>
        <taxon>Actinomycetes</taxon>
        <taxon>Pseudonocardiales</taxon>
        <taxon>Pseudonocardiaceae</taxon>
        <taxon>Amycolatopsis</taxon>
    </lineage>
</organism>
<dbReference type="InterPro" id="IPR023827">
    <property type="entry name" value="Peptidase_S8_Asp-AS"/>
</dbReference>
<feature type="active site" description="Charge relay system" evidence="5">
    <location>
        <position position="398"/>
    </location>
</feature>
<comment type="similarity">
    <text evidence="1 5 6">Belongs to the peptidase S8 family.</text>
</comment>
<dbReference type="PROSITE" id="PS00136">
    <property type="entry name" value="SUBTILASE_ASP"/>
    <property type="match status" value="1"/>
</dbReference>
<evidence type="ECO:0000256" key="7">
    <source>
        <dbReference type="SAM" id="SignalP"/>
    </source>
</evidence>
<feature type="signal peptide" evidence="7">
    <location>
        <begin position="1"/>
        <end position="28"/>
    </location>
</feature>
<comment type="caution">
    <text evidence="9">The sequence shown here is derived from an EMBL/GenBank/DDBJ whole genome shotgun (WGS) entry which is preliminary data.</text>
</comment>
<keyword evidence="10" id="KW-1185">Reference proteome</keyword>
<dbReference type="SUPFAM" id="SSF52743">
    <property type="entry name" value="Subtilisin-like"/>
    <property type="match status" value="1"/>
</dbReference>
<evidence type="ECO:0000259" key="8">
    <source>
        <dbReference type="Pfam" id="PF00082"/>
    </source>
</evidence>
<evidence type="ECO:0000256" key="1">
    <source>
        <dbReference type="ARBA" id="ARBA00011073"/>
    </source>
</evidence>
<dbReference type="PROSITE" id="PS00138">
    <property type="entry name" value="SUBTILASE_SER"/>
    <property type="match status" value="1"/>
</dbReference>
<keyword evidence="3 5" id="KW-0378">Hydrolase</keyword>
<evidence type="ECO:0000256" key="2">
    <source>
        <dbReference type="ARBA" id="ARBA00022670"/>
    </source>
</evidence>
<dbReference type="Proteomes" id="UP001589535">
    <property type="component" value="Unassembled WGS sequence"/>
</dbReference>
<evidence type="ECO:0000256" key="4">
    <source>
        <dbReference type="ARBA" id="ARBA00022825"/>
    </source>
</evidence>
<dbReference type="InterPro" id="IPR022398">
    <property type="entry name" value="Peptidase_S8_His-AS"/>
</dbReference>
<feature type="active site" description="Charge relay system" evidence="5">
    <location>
        <position position="162"/>
    </location>
</feature>
<dbReference type="PROSITE" id="PS00137">
    <property type="entry name" value="SUBTILASE_HIS"/>
    <property type="match status" value="1"/>
</dbReference>
<feature type="chain" id="PRO_5046398666" evidence="7">
    <location>
        <begin position="29"/>
        <end position="465"/>
    </location>
</feature>
<dbReference type="PRINTS" id="PR00723">
    <property type="entry name" value="SUBTILISIN"/>
</dbReference>
<evidence type="ECO:0000256" key="5">
    <source>
        <dbReference type="PROSITE-ProRule" id="PRU01240"/>
    </source>
</evidence>
<dbReference type="InterPro" id="IPR050131">
    <property type="entry name" value="Peptidase_S8_subtilisin-like"/>
</dbReference>
<dbReference type="RefSeq" id="WP_378189126.1">
    <property type="nucleotide sequence ID" value="NZ_JBHMBK010000002.1"/>
</dbReference>
<dbReference type="InterPro" id="IPR000209">
    <property type="entry name" value="Peptidase_S8/S53_dom"/>
</dbReference>
<dbReference type="PANTHER" id="PTHR43806:SF11">
    <property type="entry name" value="CEREVISIN-RELATED"/>
    <property type="match status" value="1"/>
</dbReference>
<protein>
    <submittedName>
        <fullName evidence="9">S8 family serine peptidase</fullName>
    </submittedName>
</protein>
<evidence type="ECO:0000313" key="10">
    <source>
        <dbReference type="Proteomes" id="UP001589535"/>
    </source>
</evidence>
<reference evidence="9 10" key="1">
    <citation type="submission" date="2024-09" db="EMBL/GenBank/DDBJ databases">
        <authorList>
            <person name="Sun Q."/>
            <person name="Mori K."/>
        </authorList>
    </citation>
    <scope>NUCLEOTIDE SEQUENCE [LARGE SCALE GENOMIC DNA]</scope>
    <source>
        <strain evidence="9 10">JCM 13852</strain>
    </source>
</reference>
<keyword evidence="7" id="KW-0732">Signal</keyword>
<dbReference type="Pfam" id="PF00082">
    <property type="entry name" value="Peptidase_S8"/>
    <property type="match status" value="1"/>
</dbReference>
<proteinExistence type="inferred from homology"/>
<keyword evidence="2 5" id="KW-0645">Protease</keyword>
<dbReference type="PROSITE" id="PS51892">
    <property type="entry name" value="SUBTILASE"/>
    <property type="match status" value="1"/>
</dbReference>
<feature type="active site" description="Charge relay system" evidence="5">
    <location>
        <position position="203"/>
    </location>
</feature>
<dbReference type="InterPro" id="IPR036852">
    <property type="entry name" value="Peptidase_S8/S53_dom_sf"/>
</dbReference>
<dbReference type="Gene3D" id="3.40.50.200">
    <property type="entry name" value="Peptidase S8/S53 domain"/>
    <property type="match status" value="1"/>
</dbReference>
<sequence>MSRLRRMAAPLVLAVGGGLFAAAPAAEAAPVACDTTSTPYTYVVTYQPGTRASAVDQELAAKCGTKVAYYAPIGVAVASSRNADFQEKIGVYRAYSGAKDVASQGAAASARSLGAVRTLEDTRSVAAADDLSAQQWDMKAIHAPEANKIYQGSRAVTVGVLDSGIEATHPALRNAIDARSSAGCVTGAPDLTPASWQPTTSDHGTHVAGTIAGKDPAAGFTGVAPGVRLASVKVVNDAGYIFPESAVCGFVWAAEHGFAVTNNSYYIDPGMFYCPKQPGDAAAFEAVRRAVQYSTHRGVLNVAAAGNSGFDTTAQTTDPNRPHPVDSSCGILPKAIDGVVKVSSVGYQGTKSSFSNYGEIDVTAPGGDFGQTPPAGEGPSCPLSSVVGGGYGSKCGTSMASPHAAGVAALIASRFRGIPPQLLARVLEGEADAVKCAATETECTGPAKNNSYYGHGLVDALDAVR</sequence>
<accession>A0ABV5TVE1</accession>
<dbReference type="InterPro" id="IPR023828">
    <property type="entry name" value="Peptidase_S8_Ser-AS"/>
</dbReference>
<dbReference type="InterPro" id="IPR015500">
    <property type="entry name" value="Peptidase_S8_subtilisin-rel"/>
</dbReference>
<dbReference type="EMBL" id="JBHMBK010000002">
    <property type="protein sequence ID" value="MFB9683093.1"/>
    <property type="molecule type" value="Genomic_DNA"/>
</dbReference>
<evidence type="ECO:0000256" key="6">
    <source>
        <dbReference type="RuleBase" id="RU003355"/>
    </source>
</evidence>